<dbReference type="STRING" id="29139.ENSVURP00010003636"/>
<proteinExistence type="inferred from homology"/>
<dbReference type="GeneTree" id="ENSGT00940000162373"/>
<dbReference type="RefSeq" id="XP_027711778.1">
    <property type="nucleotide sequence ID" value="XM_027855977.1"/>
</dbReference>
<dbReference type="InterPro" id="IPR004827">
    <property type="entry name" value="bZIP"/>
</dbReference>
<dbReference type="PANTHER" id="PTHR23351:SF11">
    <property type="entry name" value="BASIC LEUCINE ZIPPER TRANSCRIPTIONAL FACTOR ATF-LIKE 2"/>
    <property type="match status" value="1"/>
</dbReference>
<dbReference type="GO" id="GO:0030154">
    <property type="term" value="P:cell differentiation"/>
    <property type="evidence" value="ECO:0007669"/>
    <property type="project" value="UniProtKB-KW"/>
</dbReference>
<evidence type="ECO:0000256" key="3">
    <source>
        <dbReference type="ARBA" id="ARBA00023015"/>
    </source>
</evidence>
<dbReference type="SMART" id="SM00338">
    <property type="entry name" value="BRLZ"/>
    <property type="match status" value="1"/>
</dbReference>
<evidence type="ECO:0000256" key="7">
    <source>
        <dbReference type="ARBA" id="ARBA00023242"/>
    </source>
</evidence>
<dbReference type="PROSITE" id="PS50217">
    <property type="entry name" value="BZIP"/>
    <property type="match status" value="1"/>
</dbReference>
<dbReference type="Gene3D" id="1.20.5.170">
    <property type="match status" value="1"/>
</dbReference>
<reference evidence="13" key="1">
    <citation type="submission" date="2018-12" db="EMBL/GenBank/DDBJ databases">
        <authorList>
            <person name="Yazar S."/>
        </authorList>
    </citation>
    <scope>NUCLEOTIDE SEQUENCE [LARGE SCALE GENOMIC DNA]</scope>
</reference>
<comment type="subunit">
    <text evidence="8">Heterodimer; heterodimerizes with JUN family proteins.</text>
</comment>
<feature type="compositionally biased region" description="Low complexity" evidence="10">
    <location>
        <begin position="191"/>
        <end position="206"/>
    </location>
</feature>
<dbReference type="SUPFAM" id="SSF57959">
    <property type="entry name" value="Leucine zipper domain"/>
    <property type="match status" value="1"/>
</dbReference>
<feature type="region of interest" description="Disordered" evidence="10">
    <location>
        <begin position="1"/>
        <end position="54"/>
    </location>
</feature>
<reference evidence="12" key="2">
    <citation type="submission" date="2025-08" db="UniProtKB">
        <authorList>
            <consortium name="Ensembl"/>
        </authorList>
    </citation>
    <scope>IDENTIFICATION</scope>
</reference>
<name>A0A4X2K0S9_VOMUR</name>
<dbReference type="OrthoDB" id="295274at2759"/>
<evidence type="ECO:0000256" key="1">
    <source>
        <dbReference type="ARBA" id="ARBA00007163"/>
    </source>
</evidence>
<comment type="similarity">
    <text evidence="1">Belongs to the bZIP family.</text>
</comment>
<evidence type="ECO:0000259" key="11">
    <source>
        <dbReference type="PROSITE" id="PS50217"/>
    </source>
</evidence>
<feature type="region of interest" description="Disordered" evidence="10">
    <location>
        <begin position="133"/>
        <end position="267"/>
    </location>
</feature>
<evidence type="ECO:0000256" key="8">
    <source>
        <dbReference type="ARBA" id="ARBA00064452"/>
    </source>
</evidence>
<dbReference type="GO" id="GO:0000978">
    <property type="term" value="F:RNA polymerase II cis-regulatory region sequence-specific DNA binding"/>
    <property type="evidence" value="ECO:0007669"/>
    <property type="project" value="TreeGrafter"/>
</dbReference>
<keyword evidence="5" id="KW-0010">Activator</keyword>
<dbReference type="GO" id="GO:0005634">
    <property type="term" value="C:nucleus"/>
    <property type="evidence" value="ECO:0007669"/>
    <property type="project" value="TreeGrafter"/>
</dbReference>
<sequence>MHLCSGAPPSKEGKLLLVTDPREVDRQLKRRQKNRVAAQRSRQKHTDKADELHQEHEWLERDNLALRKEIWSLQAEAKHWLQALEEHQRVCLLAVVPASARPHPDCWSQTEPAAQAPPARQRALLTAQTFPVPLQAPASPSGQPPPPSSPMQAPDPPGLLSVHPISSPLTPFLVTSPPSGSPSGAALTQTRGPSSLLASSSGLSPRLPAPPRQSACLLPLGAGNLREDKTEDELGGPSVTPHRRGAGRAGPASCPPSSFDLSSVLFP</sequence>
<dbReference type="InterPro" id="IPR046347">
    <property type="entry name" value="bZIP_sf"/>
</dbReference>
<dbReference type="Ensembl" id="ENSVURT00010004119.1">
    <property type="protein sequence ID" value="ENSVURP00010003636.1"/>
    <property type="gene ID" value="ENSVURG00010002907.1"/>
</dbReference>
<keyword evidence="7" id="KW-0539">Nucleus</keyword>
<dbReference type="Pfam" id="PF00170">
    <property type="entry name" value="bZIP_1"/>
    <property type="match status" value="1"/>
</dbReference>
<evidence type="ECO:0000313" key="12">
    <source>
        <dbReference type="Ensembl" id="ENSVURP00010003636.1"/>
    </source>
</evidence>
<protein>
    <recommendedName>
        <fullName evidence="9">Basic leucine zipper transcriptional factor ATF-like 2</fullName>
    </recommendedName>
</protein>
<evidence type="ECO:0000256" key="2">
    <source>
        <dbReference type="ARBA" id="ARBA00022782"/>
    </source>
</evidence>
<dbReference type="CTD" id="116071"/>
<gene>
    <name evidence="12" type="primary">BATF2</name>
</gene>
<dbReference type="PANTHER" id="PTHR23351">
    <property type="entry name" value="FOS TRANSCRIPTION FACTOR-RELATED"/>
    <property type="match status" value="1"/>
</dbReference>
<dbReference type="PROSITE" id="PS00036">
    <property type="entry name" value="BZIP_BASIC"/>
    <property type="match status" value="1"/>
</dbReference>
<evidence type="ECO:0000313" key="13">
    <source>
        <dbReference type="Proteomes" id="UP000314987"/>
    </source>
</evidence>
<evidence type="ECO:0000256" key="10">
    <source>
        <dbReference type="SAM" id="MobiDB-lite"/>
    </source>
</evidence>
<keyword evidence="4" id="KW-0238">DNA-binding</keyword>
<evidence type="ECO:0000256" key="4">
    <source>
        <dbReference type="ARBA" id="ARBA00023125"/>
    </source>
</evidence>
<evidence type="ECO:0000256" key="5">
    <source>
        <dbReference type="ARBA" id="ARBA00023159"/>
    </source>
</evidence>
<keyword evidence="6" id="KW-0804">Transcription</keyword>
<dbReference type="AlphaFoldDB" id="A0A4X2K0S9"/>
<accession>A0A4X2K0S9</accession>
<reference evidence="12" key="3">
    <citation type="submission" date="2025-09" db="UniProtKB">
        <authorList>
            <consortium name="Ensembl"/>
        </authorList>
    </citation>
    <scope>IDENTIFICATION</scope>
</reference>
<organism evidence="12 13">
    <name type="scientific">Vombatus ursinus</name>
    <name type="common">Common wombat</name>
    <dbReference type="NCBI Taxonomy" id="29139"/>
    <lineage>
        <taxon>Eukaryota</taxon>
        <taxon>Metazoa</taxon>
        <taxon>Chordata</taxon>
        <taxon>Craniata</taxon>
        <taxon>Vertebrata</taxon>
        <taxon>Euteleostomi</taxon>
        <taxon>Mammalia</taxon>
        <taxon>Metatheria</taxon>
        <taxon>Diprotodontia</taxon>
        <taxon>Vombatidae</taxon>
        <taxon>Vombatus</taxon>
    </lineage>
</organism>
<dbReference type="FunFam" id="1.20.5.170:FF:000080">
    <property type="entry name" value="Basic leucine zipper transcriptional factor ATF-like 2"/>
    <property type="match status" value="1"/>
</dbReference>
<dbReference type="InterPro" id="IPR000837">
    <property type="entry name" value="AP-1"/>
</dbReference>
<keyword evidence="2" id="KW-0221">Differentiation</keyword>
<dbReference type="CDD" id="cd14701">
    <property type="entry name" value="bZIP_BATF"/>
    <property type="match status" value="1"/>
</dbReference>
<evidence type="ECO:0000256" key="9">
    <source>
        <dbReference type="ARBA" id="ARBA00074031"/>
    </source>
</evidence>
<dbReference type="GO" id="GO:0000981">
    <property type="term" value="F:DNA-binding transcription factor activity, RNA polymerase II-specific"/>
    <property type="evidence" value="ECO:0007669"/>
    <property type="project" value="TreeGrafter"/>
</dbReference>
<feature type="compositionally biased region" description="Basic and acidic residues" evidence="10">
    <location>
        <begin position="44"/>
        <end position="54"/>
    </location>
</feature>
<evidence type="ECO:0000256" key="6">
    <source>
        <dbReference type="ARBA" id="ARBA00023163"/>
    </source>
</evidence>
<keyword evidence="13" id="KW-1185">Reference proteome</keyword>
<dbReference type="GeneID" id="114038635"/>
<dbReference type="Proteomes" id="UP000314987">
    <property type="component" value="Unassembled WGS sequence"/>
</dbReference>
<keyword evidence="3" id="KW-0805">Transcription regulation</keyword>
<feature type="compositionally biased region" description="Pro residues" evidence="10">
    <location>
        <begin position="142"/>
        <end position="157"/>
    </location>
</feature>
<feature type="domain" description="BZIP" evidence="11">
    <location>
        <begin position="24"/>
        <end position="87"/>
    </location>
</feature>